<proteinExistence type="inferred from homology"/>
<evidence type="ECO:0000256" key="6">
    <source>
        <dbReference type="RuleBase" id="RU361277"/>
    </source>
</evidence>
<gene>
    <name evidence="9" type="ORF">ENV02_02475</name>
</gene>
<evidence type="ECO:0000256" key="4">
    <source>
        <dbReference type="ARBA" id="ARBA00023002"/>
    </source>
</evidence>
<evidence type="ECO:0000256" key="5">
    <source>
        <dbReference type="ARBA" id="ARBA00023277"/>
    </source>
</evidence>
<dbReference type="EMBL" id="DTET01000120">
    <property type="protein sequence ID" value="HGV66668.1"/>
    <property type="molecule type" value="Genomic_DNA"/>
</dbReference>
<dbReference type="SUPFAM" id="SSF51735">
    <property type="entry name" value="NAD(P)-binding Rossmann-fold domains"/>
    <property type="match status" value="1"/>
</dbReference>
<dbReference type="PROSITE" id="PS00059">
    <property type="entry name" value="ADH_ZINC"/>
    <property type="match status" value="1"/>
</dbReference>
<dbReference type="Pfam" id="PF00107">
    <property type="entry name" value="ADH_zinc_N"/>
    <property type="match status" value="1"/>
</dbReference>
<dbReference type="GO" id="GO:0016616">
    <property type="term" value="F:oxidoreductase activity, acting on the CH-OH group of donors, NAD or NADP as acceptor"/>
    <property type="evidence" value="ECO:0007669"/>
    <property type="project" value="UniProtKB-ARBA"/>
</dbReference>
<organism evidence="9">
    <name type="scientific">Ignisphaera aggregans</name>
    <dbReference type="NCBI Taxonomy" id="334771"/>
    <lineage>
        <taxon>Archaea</taxon>
        <taxon>Thermoproteota</taxon>
        <taxon>Thermoprotei</taxon>
        <taxon>Desulfurococcales</taxon>
        <taxon>Desulfurococcaceae</taxon>
        <taxon>Ignisphaera</taxon>
    </lineage>
</organism>
<evidence type="ECO:0000313" key="9">
    <source>
        <dbReference type="EMBL" id="HGV66668.1"/>
    </source>
</evidence>
<keyword evidence="4" id="KW-0560">Oxidoreductase</keyword>
<dbReference type="GO" id="GO:0051262">
    <property type="term" value="P:protein tetramerization"/>
    <property type="evidence" value="ECO:0007669"/>
    <property type="project" value="UniProtKB-ARBA"/>
</dbReference>
<dbReference type="PANTHER" id="PTHR43401:SF2">
    <property type="entry name" value="L-THREONINE 3-DEHYDROGENASE"/>
    <property type="match status" value="1"/>
</dbReference>
<dbReference type="AlphaFoldDB" id="A0A7J3QEX3"/>
<dbReference type="InterPro" id="IPR013149">
    <property type="entry name" value="ADH-like_C"/>
</dbReference>
<sequence length="345" mass="38165">MDNTTQCNAIFLEKPKKAFIGSCEIPKELKQHEVLIKMLSASICETDLKIYDGSIKTKKLPIIMGHEGVGKVIAIGDNVVSVKEGDIVLIDPNIYDGTCNLCRKGLTNLCPSGGLLGRDIDGLFREYIILRETNLYRLPSSIDLNIAPLIQPLSTVVHAQKYINVNINDVVVIFGTGVTGLMHLQLVKARGGFTICIDKLQSRLEIAKKVGADVTLLSDENIERKILELTNEEGAEIVIDAVGHPDIAKQAIKILKPEGTLLQFGISTKEMQLPMYDLYFKEIKIQGVRSSTPIDFIDAIKVVLSGKVDLTPLVSMVLEFNEATEKFDYIIENKASIIRPIIRFT</sequence>
<dbReference type="Gene3D" id="3.40.50.720">
    <property type="entry name" value="NAD(P)-binding Rossmann-like Domain"/>
    <property type="match status" value="1"/>
</dbReference>
<dbReference type="Pfam" id="PF08240">
    <property type="entry name" value="ADH_N"/>
    <property type="match status" value="1"/>
</dbReference>
<evidence type="ECO:0000256" key="1">
    <source>
        <dbReference type="ARBA" id="ARBA00022723"/>
    </source>
</evidence>
<reference evidence="9" key="1">
    <citation type="journal article" date="2020" name="mSystems">
        <title>Genome- and Community-Level Interaction Insights into Carbon Utilization and Element Cycling Functions of Hydrothermarchaeota in Hydrothermal Sediment.</title>
        <authorList>
            <person name="Zhou Z."/>
            <person name="Liu Y."/>
            <person name="Xu W."/>
            <person name="Pan J."/>
            <person name="Luo Z.H."/>
            <person name="Li M."/>
        </authorList>
    </citation>
    <scope>NUCLEOTIDE SEQUENCE [LARGE SCALE GENOMIC DNA]</scope>
    <source>
        <strain evidence="9">SpSt-721</strain>
    </source>
</reference>
<evidence type="ECO:0000256" key="2">
    <source>
        <dbReference type="ARBA" id="ARBA00022833"/>
    </source>
</evidence>
<comment type="cofactor">
    <cofactor evidence="6">
        <name>Zn(2+)</name>
        <dbReference type="ChEBI" id="CHEBI:29105"/>
    </cofactor>
</comment>
<feature type="domain" description="Alcohol dehydrogenase-like C-terminal" evidence="7">
    <location>
        <begin position="180"/>
        <end position="303"/>
    </location>
</feature>
<accession>A0A7J3QEX3</accession>
<evidence type="ECO:0008006" key="10">
    <source>
        <dbReference type="Google" id="ProtNLM"/>
    </source>
</evidence>
<evidence type="ECO:0000259" key="8">
    <source>
        <dbReference type="Pfam" id="PF08240"/>
    </source>
</evidence>
<protein>
    <recommendedName>
        <fullName evidence="10">Enoyl reductase (ER) domain-containing protein</fullName>
    </recommendedName>
</protein>
<dbReference type="GO" id="GO:0030554">
    <property type="term" value="F:adenyl nucleotide binding"/>
    <property type="evidence" value="ECO:0007669"/>
    <property type="project" value="UniProtKB-ARBA"/>
</dbReference>
<dbReference type="GO" id="GO:0043168">
    <property type="term" value="F:anion binding"/>
    <property type="evidence" value="ECO:0007669"/>
    <property type="project" value="UniProtKB-ARBA"/>
</dbReference>
<dbReference type="Gene3D" id="3.90.180.10">
    <property type="entry name" value="Medium-chain alcohol dehydrogenases, catalytic domain"/>
    <property type="match status" value="1"/>
</dbReference>
<dbReference type="InterPro" id="IPR002328">
    <property type="entry name" value="ADH_Zn_CS"/>
</dbReference>
<dbReference type="GO" id="GO:0008270">
    <property type="term" value="F:zinc ion binding"/>
    <property type="evidence" value="ECO:0007669"/>
    <property type="project" value="InterPro"/>
</dbReference>
<keyword evidence="3" id="KW-0521">NADP</keyword>
<dbReference type="PANTHER" id="PTHR43401">
    <property type="entry name" value="L-THREONINE 3-DEHYDROGENASE"/>
    <property type="match status" value="1"/>
</dbReference>
<keyword evidence="2 6" id="KW-0862">Zinc</keyword>
<evidence type="ECO:0000259" key="7">
    <source>
        <dbReference type="Pfam" id="PF00107"/>
    </source>
</evidence>
<keyword evidence="5" id="KW-0119">Carbohydrate metabolism</keyword>
<comment type="similarity">
    <text evidence="6">Belongs to the zinc-containing alcohol dehydrogenase family.</text>
</comment>
<comment type="caution">
    <text evidence="9">The sequence shown here is derived from an EMBL/GenBank/DDBJ whole genome shotgun (WGS) entry which is preliminary data.</text>
</comment>
<dbReference type="InterPro" id="IPR011032">
    <property type="entry name" value="GroES-like_sf"/>
</dbReference>
<dbReference type="SUPFAM" id="SSF50129">
    <property type="entry name" value="GroES-like"/>
    <property type="match status" value="1"/>
</dbReference>
<evidence type="ECO:0000256" key="3">
    <source>
        <dbReference type="ARBA" id="ARBA00022857"/>
    </source>
</evidence>
<dbReference type="InterPro" id="IPR050129">
    <property type="entry name" value="Zn_alcohol_dh"/>
</dbReference>
<name>A0A7J3QEX3_9CREN</name>
<dbReference type="InterPro" id="IPR013154">
    <property type="entry name" value="ADH-like_N"/>
</dbReference>
<keyword evidence="1 6" id="KW-0479">Metal-binding</keyword>
<dbReference type="InterPro" id="IPR036291">
    <property type="entry name" value="NAD(P)-bd_dom_sf"/>
</dbReference>
<feature type="domain" description="Alcohol dehydrogenase-like N-terminal" evidence="8">
    <location>
        <begin position="31"/>
        <end position="139"/>
    </location>
</feature>